<dbReference type="PANTHER" id="PTHR43968:SF6">
    <property type="entry name" value="GLUTATHIONE S-TRANSFERASE OMEGA"/>
    <property type="match status" value="1"/>
</dbReference>
<dbReference type="Pfam" id="PF13417">
    <property type="entry name" value="GST_N_3"/>
    <property type="match status" value="1"/>
</dbReference>
<dbReference type="SUPFAM" id="SSF52833">
    <property type="entry name" value="Thioredoxin-like"/>
    <property type="match status" value="1"/>
</dbReference>
<keyword evidence="4" id="KW-1185">Reference proteome</keyword>
<dbReference type="Proteomes" id="UP000093173">
    <property type="component" value="Unassembled WGS sequence"/>
</dbReference>
<dbReference type="InterPro" id="IPR036249">
    <property type="entry name" value="Thioredoxin-like_sf"/>
</dbReference>
<evidence type="ECO:0000313" key="3">
    <source>
        <dbReference type="EMBL" id="OCH73910.1"/>
    </source>
</evidence>
<gene>
    <name evidence="3" type="ORF">A6E14_13720</name>
</gene>
<evidence type="ECO:0000259" key="2">
    <source>
        <dbReference type="PROSITE" id="PS50405"/>
    </source>
</evidence>
<dbReference type="CDD" id="cd03196">
    <property type="entry name" value="GST_C_5"/>
    <property type="match status" value="1"/>
</dbReference>
<dbReference type="AlphaFoldDB" id="A0A1B9QWG1"/>
<dbReference type="InterPro" id="IPR036282">
    <property type="entry name" value="Glutathione-S-Trfase_C_sf"/>
</dbReference>
<feature type="domain" description="GST N-terminal" evidence="1">
    <location>
        <begin position="16"/>
        <end position="95"/>
    </location>
</feature>
<dbReference type="Gene3D" id="1.20.1050.10">
    <property type="match status" value="1"/>
</dbReference>
<dbReference type="Gene3D" id="3.40.30.10">
    <property type="entry name" value="Glutaredoxin"/>
    <property type="match status" value="1"/>
</dbReference>
<proteinExistence type="predicted"/>
<reference evidence="4" key="1">
    <citation type="submission" date="2016-06" db="EMBL/GenBank/DDBJ databases">
        <authorList>
            <person name="Hehemann J.-H."/>
            <person name="Arevalo P."/>
            <person name="Datta M.S."/>
            <person name="Polz M.F."/>
        </authorList>
    </citation>
    <scope>NUCLEOTIDE SEQUENCE [LARGE SCALE GENOMIC DNA]</scope>
    <source>
        <strain evidence="4">9CSC122</strain>
    </source>
</reference>
<organism evidence="3 4">
    <name type="scientific">Vibrio genomosp. F10</name>
    <dbReference type="NCBI Taxonomy" id="723171"/>
    <lineage>
        <taxon>Bacteria</taxon>
        <taxon>Pseudomonadati</taxon>
        <taxon>Pseudomonadota</taxon>
        <taxon>Gammaproteobacteria</taxon>
        <taxon>Vibrionales</taxon>
        <taxon>Vibrionaceae</taxon>
        <taxon>Vibrio</taxon>
    </lineage>
</organism>
<dbReference type="EMBL" id="MAJZ01000727">
    <property type="protein sequence ID" value="OCH73910.1"/>
    <property type="molecule type" value="Genomic_DNA"/>
</dbReference>
<dbReference type="SUPFAM" id="SSF47616">
    <property type="entry name" value="GST C-terminal domain-like"/>
    <property type="match status" value="1"/>
</dbReference>
<keyword evidence="3" id="KW-0808">Transferase</keyword>
<dbReference type="PROSITE" id="PS50405">
    <property type="entry name" value="GST_CTER"/>
    <property type="match status" value="1"/>
</dbReference>
<name>A0A1B9QWG1_9VIBR</name>
<dbReference type="GO" id="GO:0005737">
    <property type="term" value="C:cytoplasm"/>
    <property type="evidence" value="ECO:0007669"/>
    <property type="project" value="TreeGrafter"/>
</dbReference>
<dbReference type="InterPro" id="IPR050983">
    <property type="entry name" value="GST_Omega/HSP26"/>
</dbReference>
<dbReference type="InterPro" id="IPR004045">
    <property type="entry name" value="Glutathione_S-Trfase_N"/>
</dbReference>
<dbReference type="GO" id="GO:0016740">
    <property type="term" value="F:transferase activity"/>
    <property type="evidence" value="ECO:0007669"/>
    <property type="project" value="UniProtKB-KW"/>
</dbReference>
<evidence type="ECO:0000259" key="1">
    <source>
        <dbReference type="PROSITE" id="PS50404"/>
    </source>
</evidence>
<accession>A0A1B9QWG1</accession>
<dbReference type="PANTHER" id="PTHR43968">
    <property type="match status" value="1"/>
</dbReference>
<sequence>MSRQLIQGSKSNSLDQAPVLYSLQHCPYAMRARIALFKSHKTVLIRAVKLNNKPKEMLVASPKGSVPILVVSDRIILEESLEVMLWALAENDPDDLLDYKQETALTRMHALISRFEHEFVPALEAYSCAKRYHEDNLGECRRRCEVVLQALEDRLTQHTYLFSDRESLLDIAVMPFIRKFARIERQWYLQSPYPKLRDWLNGYLQSAMFAKVMAKHELWLENRQDIYFGYSKSKKS</sequence>
<evidence type="ECO:0000313" key="4">
    <source>
        <dbReference type="Proteomes" id="UP000093173"/>
    </source>
</evidence>
<dbReference type="PROSITE" id="PS50404">
    <property type="entry name" value="GST_NTER"/>
    <property type="match status" value="1"/>
</dbReference>
<comment type="caution">
    <text evidence="3">The sequence shown here is derived from an EMBL/GenBank/DDBJ whole genome shotgun (WGS) entry which is preliminary data.</text>
</comment>
<dbReference type="InterPro" id="IPR010987">
    <property type="entry name" value="Glutathione-S-Trfase_C-like"/>
</dbReference>
<feature type="domain" description="GST C-terminal" evidence="2">
    <location>
        <begin position="101"/>
        <end position="228"/>
    </location>
</feature>
<protein>
    <submittedName>
        <fullName evidence="3">Glutathione S-transferase</fullName>
    </submittedName>
</protein>
<dbReference type="Pfam" id="PF13410">
    <property type="entry name" value="GST_C_2"/>
    <property type="match status" value="1"/>
</dbReference>
<dbReference type="RefSeq" id="WP_065577173.1">
    <property type="nucleotide sequence ID" value="NZ_JBNGCH010000727.1"/>
</dbReference>